<comment type="similarity">
    <text evidence="1 13">Belongs to the class-II aminoacyl-tRNA synthetase family.</text>
</comment>
<dbReference type="GO" id="GO:0008270">
    <property type="term" value="F:zinc ion binding"/>
    <property type="evidence" value="ECO:0007669"/>
    <property type="project" value="UniProtKB-UniRule"/>
</dbReference>
<evidence type="ECO:0000256" key="5">
    <source>
        <dbReference type="ARBA" id="ARBA00022741"/>
    </source>
</evidence>
<dbReference type="GO" id="GO:0006419">
    <property type="term" value="P:alanyl-tRNA aminoacylation"/>
    <property type="evidence" value="ECO:0007669"/>
    <property type="project" value="UniProtKB-UniRule"/>
</dbReference>
<gene>
    <name evidence="13 15" type="primary">alaS</name>
    <name evidence="15" type="ORF">GBA63_09885</name>
</gene>
<dbReference type="SUPFAM" id="SSF50447">
    <property type="entry name" value="Translation proteins"/>
    <property type="match status" value="1"/>
</dbReference>
<dbReference type="SUPFAM" id="SSF101353">
    <property type="entry name" value="Putative anticodon-binding domain of alanyl-tRNA synthetase (AlaRS)"/>
    <property type="match status" value="1"/>
</dbReference>
<dbReference type="GO" id="GO:0005829">
    <property type="term" value="C:cytosol"/>
    <property type="evidence" value="ECO:0007669"/>
    <property type="project" value="TreeGrafter"/>
</dbReference>
<feature type="domain" description="Alanyl-transfer RNA synthetases family profile" evidence="14">
    <location>
        <begin position="4"/>
        <end position="709"/>
    </location>
</feature>
<feature type="binding site" evidence="13">
    <location>
        <position position="666"/>
    </location>
    <ligand>
        <name>Zn(2+)</name>
        <dbReference type="ChEBI" id="CHEBI:29105"/>
    </ligand>
</feature>
<dbReference type="PANTHER" id="PTHR11777:SF9">
    <property type="entry name" value="ALANINE--TRNA LIGASE, CYTOPLASMIC"/>
    <property type="match status" value="1"/>
</dbReference>
<comment type="domain">
    <text evidence="13">Consists of three domains; the N-terminal catalytic domain, the editing domain and the C-terminal C-Ala domain. The editing domain removes incorrectly charged amino acids, while the C-Ala domain, along with tRNA(Ala), serves as a bridge to cooperatively bring together the editing and aminoacylation centers thus stimulating deacylation of misacylated tRNAs.</text>
</comment>
<comment type="cofactor">
    <cofactor evidence="13">
        <name>Zn(2+)</name>
        <dbReference type="ChEBI" id="CHEBI:29105"/>
    </cofactor>
    <text evidence="13">Binds 1 zinc ion per subunit.</text>
</comment>
<sequence length="880" mass="96918">MEPMQSYEIRRRFLEFFGERGHRFYPSSSLIPYNDPTVLLTTAGMQQFITFFTGEDKPPSPRATSAQKCFRTQDIEEVGDRHHLTFFEMMGNFSFGDYFKKEAVDYAWEFLTAELGLAPERLWITIFEGDEDAPEDLEAKRFWMDVGVPEEKIFGLPKSENWWGPPGDSGPCGPCSEIYYDYGEEYGLGDPSQDPKYGPGGDEGDPRFLEIWNLVFNQYEQRKDGTLVPLAKTGVDTGMGLERTTAVVQGVRYVYDTDLYAPAFEKIKEFAGVSVGDSDATDRALRIVADHTRGMAFLIADGVRPGNQRREYVLRRMIRRATLQAYSRLGLGPEQLAAVAETVVDYMGDFYGELREAREDIRRIVTDEAARFVEIFESGKELLESELSRLDGGNFPGDVAFTLHDTYGFPVEVTREVLAERGVSLDEAGYEAAMDAQRSRAREAARGYDRAVAAFGGQEIHSRFVGYEREQIETRIVALEDSPDAPGEVSVVLAENPFYATGGGQVADEGWITSGDGQLEVFDVVPAGGYQVLRARVERDGFAVGDAVTASINRVRRQQIEANHTATHILHWALRAELGPDVAQAGSYVGPDRLRFDYRYGGRVSEEQVHRVQEVCLYKITENQPVRYYTTTIDEARELGAMMLFGEKYGDLVRVVEVDGFSRELCGGTHVRGTAEVGAFKVLSNRKHGADLYRIEVVTGREALFYLTETAEQAEEIAGELRVPVENLPDAIENLRREARQGREAAREEALKQGLGEVGTLVDGAEKMDGARVVTGQVVAADVKGLRQISDDVKNRLDGPSAVVLAADLDGKAVLVANLHPDVSGKVRAGDIVKEVSGVLGGGGGGGATMAQAGGGNLEAIPDALARAREILGRKLSDAG</sequence>
<evidence type="ECO:0000313" key="16">
    <source>
        <dbReference type="Proteomes" id="UP000501452"/>
    </source>
</evidence>
<evidence type="ECO:0000256" key="11">
    <source>
        <dbReference type="ARBA" id="ARBA00024779"/>
    </source>
</evidence>
<dbReference type="Pfam" id="PF01411">
    <property type="entry name" value="tRNA-synt_2c"/>
    <property type="match status" value="1"/>
</dbReference>
<keyword evidence="10 13" id="KW-0030">Aminoacyl-tRNA synthetase</keyword>
<dbReference type="Pfam" id="PF02272">
    <property type="entry name" value="DHHA1"/>
    <property type="match status" value="1"/>
</dbReference>
<dbReference type="InterPro" id="IPR045864">
    <property type="entry name" value="aa-tRNA-synth_II/BPL/LPL"/>
</dbReference>
<dbReference type="SMART" id="SM00863">
    <property type="entry name" value="tRNA_SAD"/>
    <property type="match status" value="1"/>
</dbReference>
<dbReference type="SUPFAM" id="SSF55186">
    <property type="entry name" value="ThrRS/AlaRS common domain"/>
    <property type="match status" value="1"/>
</dbReference>
<dbReference type="InterPro" id="IPR018165">
    <property type="entry name" value="Ala-tRNA-synth_IIc_core"/>
</dbReference>
<dbReference type="EC" id="6.1.1.7" evidence="13"/>
<dbReference type="Gene3D" id="2.40.30.130">
    <property type="match status" value="1"/>
</dbReference>
<evidence type="ECO:0000256" key="4">
    <source>
        <dbReference type="ARBA" id="ARBA00022723"/>
    </source>
</evidence>
<evidence type="ECO:0000256" key="7">
    <source>
        <dbReference type="ARBA" id="ARBA00022840"/>
    </source>
</evidence>
<dbReference type="Gene3D" id="3.30.980.10">
    <property type="entry name" value="Threonyl-trna Synthetase, Chain A, domain 2"/>
    <property type="match status" value="1"/>
</dbReference>
<dbReference type="CDD" id="cd00673">
    <property type="entry name" value="AlaRS_core"/>
    <property type="match status" value="1"/>
</dbReference>
<dbReference type="InterPro" id="IPR050058">
    <property type="entry name" value="Ala-tRNA_ligase"/>
</dbReference>
<keyword evidence="8 13" id="KW-0694">RNA-binding</keyword>
<dbReference type="NCBIfam" id="TIGR00344">
    <property type="entry name" value="alaS"/>
    <property type="match status" value="1"/>
</dbReference>
<protein>
    <recommendedName>
        <fullName evidence="13">Alanine--tRNA ligase</fullName>
        <ecNumber evidence="13">6.1.1.7</ecNumber>
    </recommendedName>
    <alternativeName>
        <fullName evidence="13">Alanyl-tRNA synthetase</fullName>
        <shortName evidence="13">AlaRS</shortName>
    </alternativeName>
</protein>
<evidence type="ECO:0000256" key="9">
    <source>
        <dbReference type="ARBA" id="ARBA00022917"/>
    </source>
</evidence>
<evidence type="ECO:0000259" key="14">
    <source>
        <dbReference type="PROSITE" id="PS50860"/>
    </source>
</evidence>
<dbReference type="InterPro" id="IPR018164">
    <property type="entry name" value="Ala-tRNA-synth_IIc_N"/>
</dbReference>
<proteinExistence type="inferred from homology"/>
<dbReference type="EMBL" id="CP045119">
    <property type="protein sequence ID" value="QIN82921.1"/>
    <property type="molecule type" value="Genomic_DNA"/>
</dbReference>
<dbReference type="FunFam" id="3.30.54.20:FF:000001">
    <property type="entry name" value="Alanine--tRNA ligase"/>
    <property type="match status" value="1"/>
</dbReference>
<keyword evidence="4 13" id="KW-0479">Metal-binding</keyword>
<dbReference type="Pfam" id="PF07973">
    <property type="entry name" value="tRNA_SAD"/>
    <property type="match status" value="1"/>
</dbReference>
<dbReference type="InterPro" id="IPR012947">
    <property type="entry name" value="tRNA_SAD"/>
</dbReference>
<comment type="catalytic activity">
    <reaction evidence="12 13">
        <text>tRNA(Ala) + L-alanine + ATP = L-alanyl-tRNA(Ala) + AMP + diphosphate</text>
        <dbReference type="Rhea" id="RHEA:12540"/>
        <dbReference type="Rhea" id="RHEA-COMP:9657"/>
        <dbReference type="Rhea" id="RHEA-COMP:9923"/>
        <dbReference type="ChEBI" id="CHEBI:30616"/>
        <dbReference type="ChEBI" id="CHEBI:33019"/>
        <dbReference type="ChEBI" id="CHEBI:57972"/>
        <dbReference type="ChEBI" id="CHEBI:78442"/>
        <dbReference type="ChEBI" id="CHEBI:78497"/>
        <dbReference type="ChEBI" id="CHEBI:456215"/>
        <dbReference type="EC" id="6.1.1.7"/>
    </reaction>
</comment>
<keyword evidence="7 13" id="KW-0067">ATP-binding</keyword>
<evidence type="ECO:0000256" key="13">
    <source>
        <dbReference type="HAMAP-Rule" id="MF_00036"/>
    </source>
</evidence>
<dbReference type="GO" id="GO:0000049">
    <property type="term" value="F:tRNA binding"/>
    <property type="evidence" value="ECO:0007669"/>
    <property type="project" value="UniProtKB-KW"/>
</dbReference>
<evidence type="ECO:0000256" key="12">
    <source>
        <dbReference type="ARBA" id="ARBA00048300"/>
    </source>
</evidence>
<dbReference type="PROSITE" id="PS50860">
    <property type="entry name" value="AA_TRNA_LIGASE_II_ALA"/>
    <property type="match status" value="1"/>
</dbReference>
<dbReference type="PANTHER" id="PTHR11777">
    <property type="entry name" value="ALANYL-TRNA SYNTHETASE"/>
    <property type="match status" value="1"/>
</dbReference>
<comment type="function">
    <text evidence="11 13">Catalyzes the attachment of alanine to tRNA(Ala) in a two-step reaction: alanine is first activated by ATP to form Ala-AMP and then transferred to the acceptor end of tRNA(Ala). Also edits incorrectly charged Ser-tRNA(Ala) and Gly-tRNA(Ala) via its editing domain.</text>
</comment>
<dbReference type="PRINTS" id="PR00980">
    <property type="entry name" value="TRNASYNTHALA"/>
</dbReference>
<evidence type="ECO:0000256" key="3">
    <source>
        <dbReference type="ARBA" id="ARBA00022598"/>
    </source>
</evidence>
<name>A0A6G8Q8X0_9ACTN</name>
<dbReference type="HAMAP" id="MF_00036_B">
    <property type="entry name" value="Ala_tRNA_synth_B"/>
    <property type="match status" value="1"/>
</dbReference>
<keyword evidence="2 13" id="KW-0820">tRNA-binding</keyword>
<evidence type="ECO:0000313" key="15">
    <source>
        <dbReference type="EMBL" id="QIN82921.1"/>
    </source>
</evidence>
<dbReference type="Gene3D" id="3.30.930.10">
    <property type="entry name" value="Bira Bifunctional Protein, Domain 2"/>
    <property type="match status" value="1"/>
</dbReference>
<feature type="binding site" evidence="13">
    <location>
        <position position="568"/>
    </location>
    <ligand>
        <name>Zn(2+)</name>
        <dbReference type="ChEBI" id="CHEBI:29105"/>
    </ligand>
</feature>
<dbReference type="AlphaFoldDB" id="A0A6G8Q8X0"/>
<dbReference type="InterPro" id="IPR018163">
    <property type="entry name" value="Thr/Ala-tRNA-synth_IIc_edit"/>
</dbReference>
<dbReference type="InterPro" id="IPR009000">
    <property type="entry name" value="Transl_B-barrel_sf"/>
</dbReference>
<accession>A0A6G8Q8X0</accession>
<keyword evidence="9 13" id="KW-0648">Protein biosynthesis</keyword>
<dbReference type="FunFam" id="3.10.310.40:FF:000001">
    <property type="entry name" value="Alanine--tRNA ligase"/>
    <property type="match status" value="1"/>
</dbReference>
<dbReference type="Gene3D" id="3.10.310.40">
    <property type="match status" value="1"/>
</dbReference>
<feature type="binding site" evidence="13">
    <location>
        <position position="670"/>
    </location>
    <ligand>
        <name>Zn(2+)</name>
        <dbReference type="ChEBI" id="CHEBI:29105"/>
    </ligand>
</feature>
<dbReference type="GO" id="GO:0002161">
    <property type="term" value="F:aminoacyl-tRNA deacylase activity"/>
    <property type="evidence" value="ECO:0007669"/>
    <property type="project" value="TreeGrafter"/>
</dbReference>
<dbReference type="InterPro" id="IPR003156">
    <property type="entry name" value="DHHA1_dom"/>
</dbReference>
<organism evidence="15 16">
    <name type="scientific">Rubrobacter tropicus</name>
    <dbReference type="NCBI Taxonomy" id="2653851"/>
    <lineage>
        <taxon>Bacteria</taxon>
        <taxon>Bacillati</taxon>
        <taxon>Actinomycetota</taxon>
        <taxon>Rubrobacteria</taxon>
        <taxon>Rubrobacterales</taxon>
        <taxon>Rubrobacteraceae</taxon>
        <taxon>Rubrobacter</taxon>
    </lineage>
</organism>
<reference evidence="15 16" key="1">
    <citation type="submission" date="2019-10" db="EMBL/GenBank/DDBJ databases">
        <title>Rubrobacter sp nov SCSIO 52090 isolated from a deep-sea sediment in the South China Sea.</title>
        <authorList>
            <person name="Chen R.W."/>
        </authorList>
    </citation>
    <scope>NUCLEOTIDE SEQUENCE [LARGE SCALE GENOMIC DNA]</scope>
    <source>
        <strain evidence="15 16">SCSIO 52909</strain>
    </source>
</reference>
<dbReference type="FunFam" id="3.30.980.10:FF:000004">
    <property type="entry name" value="Alanine--tRNA ligase, cytoplasmic"/>
    <property type="match status" value="1"/>
</dbReference>
<keyword evidence="16" id="KW-1185">Reference proteome</keyword>
<dbReference type="InterPro" id="IPR018162">
    <property type="entry name" value="Ala-tRNA-ligase_IIc_anticod-bd"/>
</dbReference>
<keyword evidence="6 13" id="KW-0862">Zinc</keyword>
<dbReference type="GO" id="GO:0005524">
    <property type="term" value="F:ATP binding"/>
    <property type="evidence" value="ECO:0007669"/>
    <property type="project" value="UniProtKB-UniRule"/>
</dbReference>
<feature type="binding site" evidence="13">
    <location>
        <position position="564"/>
    </location>
    <ligand>
        <name>Zn(2+)</name>
        <dbReference type="ChEBI" id="CHEBI:29105"/>
    </ligand>
</feature>
<evidence type="ECO:0000256" key="2">
    <source>
        <dbReference type="ARBA" id="ARBA00022555"/>
    </source>
</evidence>
<keyword evidence="3 13" id="KW-0436">Ligase</keyword>
<evidence type="ECO:0000256" key="6">
    <source>
        <dbReference type="ARBA" id="ARBA00022833"/>
    </source>
</evidence>
<keyword evidence="5 13" id="KW-0547">Nucleotide-binding</keyword>
<evidence type="ECO:0000256" key="1">
    <source>
        <dbReference type="ARBA" id="ARBA00008226"/>
    </source>
</evidence>
<dbReference type="InterPro" id="IPR023033">
    <property type="entry name" value="Ala_tRNA_ligase_euk/bac"/>
</dbReference>
<comment type="subcellular location">
    <subcellularLocation>
        <location evidence="13">Cytoplasm</location>
    </subcellularLocation>
</comment>
<dbReference type="KEGG" id="rub:GBA63_09885"/>
<keyword evidence="13" id="KW-0963">Cytoplasm</keyword>
<dbReference type="GO" id="GO:0004813">
    <property type="term" value="F:alanine-tRNA ligase activity"/>
    <property type="evidence" value="ECO:0007669"/>
    <property type="project" value="UniProtKB-UniRule"/>
</dbReference>
<dbReference type="SUPFAM" id="SSF55681">
    <property type="entry name" value="Class II aaRS and biotin synthetases"/>
    <property type="match status" value="1"/>
</dbReference>
<evidence type="ECO:0000256" key="10">
    <source>
        <dbReference type="ARBA" id="ARBA00023146"/>
    </source>
</evidence>
<dbReference type="InterPro" id="IPR002318">
    <property type="entry name" value="Ala-tRNA-lgiase_IIc"/>
</dbReference>
<dbReference type="Proteomes" id="UP000501452">
    <property type="component" value="Chromosome"/>
</dbReference>
<evidence type="ECO:0000256" key="8">
    <source>
        <dbReference type="ARBA" id="ARBA00022884"/>
    </source>
</evidence>